<evidence type="ECO:0000313" key="1">
    <source>
        <dbReference type="EMBL" id="NUU73968.1"/>
    </source>
</evidence>
<proteinExistence type="predicted"/>
<gene>
    <name evidence="1" type="ORF">HP552_01560</name>
</gene>
<dbReference type="Gene3D" id="1.10.10.10">
    <property type="entry name" value="Winged helix-like DNA-binding domain superfamily/Winged helix DNA-binding domain"/>
    <property type="match status" value="1"/>
</dbReference>
<dbReference type="InterPro" id="IPR036388">
    <property type="entry name" value="WH-like_DNA-bd_sf"/>
</dbReference>
<dbReference type="RefSeq" id="WP_175393952.1">
    <property type="nucleotide sequence ID" value="NZ_JABMCB010000119.1"/>
</dbReference>
<evidence type="ECO:0000313" key="2">
    <source>
        <dbReference type="Proteomes" id="UP000526125"/>
    </source>
</evidence>
<dbReference type="Pfam" id="PF13730">
    <property type="entry name" value="HTH_36"/>
    <property type="match status" value="1"/>
</dbReference>
<dbReference type="Proteomes" id="UP000526125">
    <property type="component" value="Unassembled WGS sequence"/>
</dbReference>
<keyword evidence="2" id="KW-1185">Reference proteome</keyword>
<reference evidence="1 2" key="1">
    <citation type="submission" date="2020-05" db="EMBL/GenBank/DDBJ databases">
        <title>Genome Sequencing of Type Strains.</title>
        <authorList>
            <person name="Lemaire J.F."/>
            <person name="Inderbitzin P."/>
            <person name="Gregorio O.A."/>
            <person name="Collins S.B."/>
            <person name="Wespe N."/>
            <person name="Knight-Connoni V."/>
        </authorList>
    </citation>
    <scope>NUCLEOTIDE SEQUENCE [LARGE SCALE GENOMIC DNA]</scope>
    <source>
        <strain evidence="1 2">LMG 21957</strain>
    </source>
</reference>
<accession>A0A7Y6BSU3</accession>
<dbReference type="EMBL" id="JABMCB010000119">
    <property type="protein sequence ID" value="NUU73968.1"/>
    <property type="molecule type" value="Genomic_DNA"/>
</dbReference>
<evidence type="ECO:0008006" key="3">
    <source>
        <dbReference type="Google" id="ProtNLM"/>
    </source>
</evidence>
<dbReference type="AlphaFoldDB" id="A0A7Y6BSU3"/>
<name>A0A7Y6BSU3_9BACL</name>
<protein>
    <recommendedName>
        <fullName evidence="3">Helix-turn-helix domain-containing protein</fullName>
    </recommendedName>
</protein>
<comment type="caution">
    <text evidence="1">The sequence shown here is derived from an EMBL/GenBank/DDBJ whole genome shotgun (WGS) entry which is preliminary data.</text>
</comment>
<sequence>MLSNFISSEQQLIKGLRGVFDNSDLKTYEKMIMIVIKVYQAEHEHVFPDYDTIAAAGGMSKRKAQYVVKDLVSRNLIEKKARFKEVVGHPVKQTSNQYAETNTSQVDYEFKSTTQKDAYRALNNAQHASEADFSHAQHAPYKEGFINQDSLDLYPLTDLEEEEDTPPMREHVPELAQYARYADVVEKMIKFQGTGAICFHQEEFLTCCKLFNLPPRLISELYPSIESSIQKYHFDSIYRALKKFAERLINNKIDNPIAWFKSTFSNEDLKVRSEIELMKIGQVS</sequence>
<organism evidence="1 2">
    <name type="scientific">Paenibacillus xylanilyticus</name>
    <dbReference type="NCBI Taxonomy" id="248903"/>
    <lineage>
        <taxon>Bacteria</taxon>
        <taxon>Bacillati</taxon>
        <taxon>Bacillota</taxon>
        <taxon>Bacilli</taxon>
        <taxon>Bacillales</taxon>
        <taxon>Paenibacillaceae</taxon>
        <taxon>Paenibacillus</taxon>
    </lineage>
</organism>